<protein>
    <recommendedName>
        <fullName evidence="3">ISKra4 family transposase</fullName>
    </recommendedName>
</protein>
<name>A0ABY7PE07_9ACTN</name>
<proteinExistence type="predicted"/>
<keyword evidence="2" id="KW-1185">Reference proteome</keyword>
<sequence length="197" mass="22228">MIAAMFDQAQQRDPDQRRRWIVLVDGNNHQLERIQHEAGRRGVHVDIVIDFVHVLEYLWKAAEDLHPTQPSRQTHVAEMARTILDGHSSRVVANLRAHARTRGIDDESGNTQLPGLRRAIAYLSAKQPYLGYDLALALGRPIATGAIEGCCRYLIKDRLDITGARWSLTGAEALAPPRHHRQRRLRCLLGLSRPAFA</sequence>
<organism evidence="1 2">
    <name type="scientific">Streptomyces camelliae</name>
    <dbReference type="NCBI Taxonomy" id="3004093"/>
    <lineage>
        <taxon>Bacteria</taxon>
        <taxon>Bacillati</taxon>
        <taxon>Actinomycetota</taxon>
        <taxon>Actinomycetes</taxon>
        <taxon>Kitasatosporales</taxon>
        <taxon>Streptomycetaceae</taxon>
        <taxon>Streptomyces</taxon>
    </lineage>
</organism>
<evidence type="ECO:0008006" key="3">
    <source>
        <dbReference type="Google" id="ProtNLM"/>
    </source>
</evidence>
<evidence type="ECO:0000313" key="2">
    <source>
        <dbReference type="Proteomes" id="UP001212326"/>
    </source>
</evidence>
<gene>
    <name evidence="1" type="ORF">O1G22_41735</name>
</gene>
<dbReference type="RefSeq" id="WP_270086077.1">
    <property type="nucleotide sequence ID" value="NZ_CP115300.1"/>
</dbReference>
<evidence type="ECO:0000313" key="1">
    <source>
        <dbReference type="EMBL" id="WBO68855.1"/>
    </source>
</evidence>
<dbReference type="Proteomes" id="UP001212326">
    <property type="component" value="Chromosome"/>
</dbReference>
<reference evidence="1 2" key="1">
    <citation type="submission" date="2022-12" db="EMBL/GenBank/DDBJ databases">
        <authorList>
            <person name="Mo P."/>
        </authorList>
    </citation>
    <scope>NUCLEOTIDE SEQUENCE [LARGE SCALE GENOMIC DNA]</scope>
    <source>
        <strain evidence="1 2">HUAS 2-6</strain>
    </source>
</reference>
<dbReference type="EMBL" id="CP115300">
    <property type="protein sequence ID" value="WBO68855.1"/>
    <property type="molecule type" value="Genomic_DNA"/>
</dbReference>
<accession>A0ABY7PE07</accession>